<dbReference type="Gene3D" id="1.10.287.950">
    <property type="entry name" value="Methyl-accepting chemotaxis protein"/>
    <property type="match status" value="1"/>
</dbReference>
<dbReference type="PANTHER" id="PTHR32089:SF112">
    <property type="entry name" value="LYSOZYME-LIKE PROTEIN-RELATED"/>
    <property type="match status" value="1"/>
</dbReference>
<evidence type="ECO:0000313" key="11">
    <source>
        <dbReference type="Proteomes" id="UP000027936"/>
    </source>
</evidence>
<name>A0A072NL57_SCHAZ</name>
<keyword evidence="7" id="KW-0812">Transmembrane</keyword>
<evidence type="ECO:0000256" key="1">
    <source>
        <dbReference type="ARBA" id="ARBA00004236"/>
    </source>
</evidence>
<evidence type="ECO:0000259" key="8">
    <source>
        <dbReference type="PROSITE" id="PS50111"/>
    </source>
</evidence>
<dbReference type="Pfam" id="PF00015">
    <property type="entry name" value="MCPsignal"/>
    <property type="match status" value="1"/>
</dbReference>
<dbReference type="InterPro" id="IPR004089">
    <property type="entry name" value="MCPsignal_dom"/>
</dbReference>
<evidence type="ECO:0000256" key="6">
    <source>
        <dbReference type="PROSITE-ProRule" id="PRU00284"/>
    </source>
</evidence>
<accession>A0A072NL57</accession>
<evidence type="ECO:0000256" key="7">
    <source>
        <dbReference type="SAM" id="Phobius"/>
    </source>
</evidence>
<dbReference type="GO" id="GO:0005886">
    <property type="term" value="C:plasma membrane"/>
    <property type="evidence" value="ECO:0007669"/>
    <property type="project" value="UniProtKB-SubCell"/>
</dbReference>
<feature type="domain" description="Methyl-accepting transducer" evidence="8">
    <location>
        <begin position="143"/>
        <end position="379"/>
    </location>
</feature>
<dbReference type="Proteomes" id="UP000027936">
    <property type="component" value="Unassembled WGS sequence"/>
</dbReference>
<evidence type="ECO:0000313" key="10">
    <source>
        <dbReference type="EMBL" id="KEF38176.1"/>
    </source>
</evidence>
<dbReference type="PROSITE" id="PS50111">
    <property type="entry name" value="CHEMOTAXIS_TRANSDUC_2"/>
    <property type="match status" value="1"/>
</dbReference>
<dbReference type="SMART" id="SM00304">
    <property type="entry name" value="HAMP"/>
    <property type="match status" value="1"/>
</dbReference>
<proteinExistence type="inferred from homology"/>
<keyword evidence="2" id="KW-1003">Cell membrane</keyword>
<feature type="transmembrane region" description="Helical" evidence="7">
    <location>
        <begin position="12"/>
        <end position="36"/>
    </location>
</feature>
<dbReference type="Pfam" id="PF00672">
    <property type="entry name" value="HAMP"/>
    <property type="match status" value="1"/>
</dbReference>
<dbReference type="RefSeq" id="WP_035195920.1">
    <property type="nucleotide sequence ID" value="NZ_JJRY01000009.1"/>
</dbReference>
<evidence type="ECO:0000256" key="3">
    <source>
        <dbReference type="ARBA" id="ARBA00023136"/>
    </source>
</evidence>
<dbReference type="PROSITE" id="PS50885">
    <property type="entry name" value="HAMP"/>
    <property type="match status" value="1"/>
</dbReference>
<dbReference type="OrthoDB" id="2489132at2"/>
<feature type="domain" description="HAMP" evidence="9">
    <location>
        <begin position="71"/>
        <end position="124"/>
    </location>
</feature>
<evidence type="ECO:0000256" key="4">
    <source>
        <dbReference type="ARBA" id="ARBA00023224"/>
    </source>
</evidence>
<gene>
    <name evidence="10" type="ORF">M670_02595</name>
</gene>
<reference evidence="10 11" key="1">
    <citation type="submission" date="2014-04" db="EMBL/GenBank/DDBJ databases">
        <title>Draft genome sequence of Bacillus azotoformans MEV2011, a (co-) denitrifying strain unable to grow in the presence of oxygen.</title>
        <authorList>
            <person name="Nielsen M."/>
            <person name="Schreiber L."/>
            <person name="Finster K."/>
            <person name="Schramm A."/>
        </authorList>
    </citation>
    <scope>NUCLEOTIDE SEQUENCE [LARGE SCALE GENOMIC DNA]</scope>
    <source>
        <strain evidence="10 11">MEV2011</strain>
    </source>
</reference>
<comment type="similarity">
    <text evidence="5">Belongs to the methyl-accepting chemotaxis (MCP) protein family.</text>
</comment>
<dbReference type="PATRIC" id="fig|1348973.3.peg.2513"/>
<dbReference type="AlphaFoldDB" id="A0A072NL57"/>
<evidence type="ECO:0000259" key="9">
    <source>
        <dbReference type="PROSITE" id="PS50885"/>
    </source>
</evidence>
<comment type="caution">
    <text evidence="10">The sequence shown here is derived from an EMBL/GenBank/DDBJ whole genome shotgun (WGS) entry which is preliminary data.</text>
</comment>
<evidence type="ECO:0000256" key="2">
    <source>
        <dbReference type="ARBA" id="ARBA00022475"/>
    </source>
</evidence>
<sequence>MQRKYKFSLRMKVVVFITIVSIITYSTSAFFIYFLYDYAKDFISISEEMFTIITLLLGIIWSGILAYFAAGFIVKPLQILEAAVYKAAGGDISEDAKVSKSDDEIRSLGLAFNNMLKSLRTMVINIEQNFQSTNQNVDRISEASKTAAIQAEAISSTLEDIANGAERSASAITSTVESINTVTEISQEVLKHATDSQAVSANMVVSLENSKKVIRSLVQEIELLAKENQASLVVVQRLEKNAKEIENIISLVGDIAEQTNLLALNASIEAARAGEHGKGFAVVAEEVRKLADESRQAVHGISDLVGNIQVEVKNVVTQILEQVDTANKGADKGIETNEAIEQMTVSVHQMEEAVQQIAVFAQKQMSYIQDTSAQSEEVAAIAEETSAGSQEISATTTEQAAMIEDIAIIAGQLSDQAQTLKQTINQFQLGGK</sequence>
<keyword evidence="3 7" id="KW-0472">Membrane</keyword>
<dbReference type="InterPro" id="IPR003660">
    <property type="entry name" value="HAMP_dom"/>
</dbReference>
<evidence type="ECO:0000256" key="5">
    <source>
        <dbReference type="ARBA" id="ARBA00029447"/>
    </source>
</evidence>
<dbReference type="GO" id="GO:0007165">
    <property type="term" value="P:signal transduction"/>
    <property type="evidence" value="ECO:0007669"/>
    <property type="project" value="UniProtKB-KW"/>
</dbReference>
<dbReference type="PANTHER" id="PTHR32089">
    <property type="entry name" value="METHYL-ACCEPTING CHEMOTAXIS PROTEIN MCPB"/>
    <property type="match status" value="1"/>
</dbReference>
<comment type="subcellular location">
    <subcellularLocation>
        <location evidence="1">Cell membrane</location>
    </subcellularLocation>
</comment>
<dbReference type="EMBL" id="JJRY01000009">
    <property type="protein sequence ID" value="KEF38176.1"/>
    <property type="molecule type" value="Genomic_DNA"/>
</dbReference>
<dbReference type="CDD" id="cd06225">
    <property type="entry name" value="HAMP"/>
    <property type="match status" value="1"/>
</dbReference>
<organism evidence="10 11">
    <name type="scientific">Schinkia azotoformans MEV2011</name>
    <dbReference type="NCBI Taxonomy" id="1348973"/>
    <lineage>
        <taxon>Bacteria</taxon>
        <taxon>Bacillati</taxon>
        <taxon>Bacillota</taxon>
        <taxon>Bacilli</taxon>
        <taxon>Bacillales</taxon>
        <taxon>Bacillaceae</taxon>
        <taxon>Calidifontibacillus/Schinkia group</taxon>
        <taxon>Schinkia</taxon>
    </lineage>
</organism>
<keyword evidence="7" id="KW-1133">Transmembrane helix</keyword>
<dbReference type="SUPFAM" id="SSF58104">
    <property type="entry name" value="Methyl-accepting chemotaxis protein (MCP) signaling domain"/>
    <property type="match status" value="1"/>
</dbReference>
<protein>
    <submittedName>
        <fullName evidence="10">Methyl-accepting chemotaxis protein</fullName>
    </submittedName>
</protein>
<keyword evidence="4 6" id="KW-0807">Transducer</keyword>
<feature type="transmembrane region" description="Helical" evidence="7">
    <location>
        <begin position="48"/>
        <end position="70"/>
    </location>
</feature>
<dbReference type="SMART" id="SM00283">
    <property type="entry name" value="MA"/>
    <property type="match status" value="1"/>
</dbReference>